<evidence type="ECO:0000256" key="1">
    <source>
        <dbReference type="ARBA" id="ARBA00004236"/>
    </source>
</evidence>
<feature type="compositionally biased region" description="Low complexity" evidence="9">
    <location>
        <begin position="44"/>
        <end position="99"/>
    </location>
</feature>
<protein>
    <recommendedName>
        <fullName evidence="12">SEA domain-containing protein</fullName>
    </recommendedName>
</protein>
<feature type="domain" description="SEA" evidence="12">
    <location>
        <begin position="795"/>
        <end position="919"/>
    </location>
</feature>
<feature type="compositionally biased region" description="Low complexity" evidence="9">
    <location>
        <begin position="216"/>
        <end position="238"/>
    </location>
</feature>
<keyword evidence="7" id="KW-1015">Disulfide bond</keyword>
<evidence type="ECO:0000256" key="5">
    <source>
        <dbReference type="ARBA" id="ARBA00022737"/>
    </source>
</evidence>
<comment type="subcellular location">
    <subcellularLocation>
        <location evidence="1">Cell membrane</location>
    </subcellularLocation>
</comment>
<feature type="region of interest" description="Disordered" evidence="9">
    <location>
        <begin position="20"/>
        <end position="298"/>
    </location>
</feature>
<feature type="region of interest" description="Disordered" evidence="9">
    <location>
        <begin position="1041"/>
        <end position="1075"/>
    </location>
</feature>
<dbReference type="InterPro" id="IPR000082">
    <property type="entry name" value="SEA_dom"/>
</dbReference>
<evidence type="ECO:0000256" key="7">
    <source>
        <dbReference type="ARBA" id="ARBA00023157"/>
    </source>
</evidence>
<evidence type="ECO:0000256" key="9">
    <source>
        <dbReference type="SAM" id="MobiDB-lite"/>
    </source>
</evidence>
<dbReference type="SUPFAM" id="SSF57184">
    <property type="entry name" value="Growth factor receptor domain"/>
    <property type="match status" value="2"/>
</dbReference>
<dbReference type="Ensembl" id="ENSGMOT00000075356.1">
    <property type="protein sequence ID" value="ENSGMOP00000044172.1"/>
    <property type="gene ID" value="ENSGMOG00000029197.1"/>
</dbReference>
<evidence type="ECO:0000313" key="14">
    <source>
        <dbReference type="Proteomes" id="UP000694546"/>
    </source>
</evidence>
<organism evidence="13 14">
    <name type="scientific">Gadus morhua</name>
    <name type="common">Atlantic cod</name>
    <dbReference type="NCBI Taxonomy" id="8049"/>
    <lineage>
        <taxon>Eukaryota</taxon>
        <taxon>Metazoa</taxon>
        <taxon>Chordata</taxon>
        <taxon>Craniata</taxon>
        <taxon>Vertebrata</taxon>
        <taxon>Euteleostomi</taxon>
        <taxon>Actinopterygii</taxon>
        <taxon>Neopterygii</taxon>
        <taxon>Teleostei</taxon>
        <taxon>Neoteleostei</taxon>
        <taxon>Acanthomorphata</taxon>
        <taxon>Zeiogadaria</taxon>
        <taxon>Gadariae</taxon>
        <taxon>Gadiformes</taxon>
        <taxon>Gadoidei</taxon>
        <taxon>Gadidae</taxon>
        <taxon>Gadus</taxon>
    </lineage>
</organism>
<keyword evidence="3" id="KW-0245">EGF-like domain</keyword>
<keyword evidence="5" id="KW-0677">Repeat</keyword>
<feature type="region of interest" description="Disordered" evidence="9">
    <location>
        <begin position="485"/>
        <end position="755"/>
    </location>
</feature>
<accession>A0A8C5CKJ0</accession>
<sequence>MVFSYRHFVLLLGIAAKGITAGSSSTQGSSLNTSPTDGSDTTIALPTSPPGTSGTTSTAPGPLTISMVTSTTTPTTPSNTTEPSPGNTTSSVSPNSNSTAGPNEGSSTLAPSTTPTMFNTTENTTGPMSPSPPANSNSTTSSVTSSTIPGNTTLDPTGNNSTSGPTTILAATDMTQNNTDITGPSTSPPEYSNATTNPLPTATSPGNTTLDPAGNTSTSLPTTIPATTNTTENITDITGPSTSPPENITSNTSPFPTIPNQGNTTLGPAGNTSTPGPSTPQTTPERNNGTTAGLPTTTRPPGIVCPAVSCPPDSVCLQGICQCFAGRFMVNGTCETAQVFPGELHIVSLEFMDEMANSSSQIFLTTAANISSTLRGFLWNTPGYIRTDVVALARGSVLATVNNVFQNSNATQESVNAAINDGIENSPPNGVFINTTFTATDLCARLPPACDSLSTDCTSHNGVVKCICKEGFILNNISLRNCSRNNTSEPAGNTSTPSPPMTSPTPGNSTLDPAGNTSTSGPTTTPATTNTTENSTDVTGPSTSPPENSNATTGPLPTSTSPGNTTLGNTTLGPVGITSTTSPPTPSSGSTTQGPAGNTSTPGPSTPPSGSTTQGPAGNTSTPGPSTPPSGSTTQGPAGNTSTPGSSTPPSGSTTQGPAGNTSTPGSSTPPSGSTTQGPAGNTSTPGSSTPPSGSTTQGPAGNTSTPGSSTPPSGSTTQGPAGNTSTPGSSTPQTTTAKNNGTTAGLPTTTTTTTTTKSPVIVCPAVSCPPDSVCRDGICQCFAGSYMVDGTCETAQVFPGELHIVSLEFVDDMANSTSEIFRKTSAKISSELRGFLADTPGYVRSEVLSLARGSVLATVNNVFQNSNATQKSVNTAIVDGIKNSGGFLNGTIFTATELCLEQPLPCDSMSTKCQSLNGRAQCSCQEGFIPNVFSSKSCSACPSGTRADSVKRTCPPCSFGYAGINCNDSSLLAVVVISVVLGSVLLLLVLGLIIWMCCFWSSPKQSSSPYPAKEQIPGSWGIPGVIPIPRATTQWDSNPSIEMSEGNGIHNLTEQPNSSTGGKRAHRGWRKTGSYDLDPAMRTFKGKNPSRYSYLVQGHENPYFLSGEDKKTQM</sequence>
<dbReference type="PROSITE" id="PS50024">
    <property type="entry name" value="SEA"/>
    <property type="match status" value="2"/>
</dbReference>
<evidence type="ECO:0000313" key="13">
    <source>
        <dbReference type="Ensembl" id="ENSGMOP00000044172.1"/>
    </source>
</evidence>
<feature type="compositionally biased region" description="Polar residues" evidence="9">
    <location>
        <begin position="285"/>
        <end position="298"/>
    </location>
</feature>
<feature type="compositionally biased region" description="Polar residues" evidence="9">
    <location>
        <begin position="100"/>
        <end position="112"/>
    </location>
</feature>
<evidence type="ECO:0000256" key="3">
    <source>
        <dbReference type="ARBA" id="ARBA00022536"/>
    </source>
</evidence>
<evidence type="ECO:0000256" key="6">
    <source>
        <dbReference type="ARBA" id="ARBA00023136"/>
    </source>
</evidence>
<dbReference type="PANTHER" id="PTHR24037:SF7">
    <property type="entry name" value="FLOCCULATION PROTEIN FLO11 ISOFORM X1-RELATED"/>
    <property type="match status" value="1"/>
</dbReference>
<dbReference type="GO" id="GO:0005886">
    <property type="term" value="C:plasma membrane"/>
    <property type="evidence" value="ECO:0007669"/>
    <property type="project" value="UniProtKB-SubCell"/>
</dbReference>
<accession>A0A8C5BH84</accession>
<name>A0A8C5BH84_GADMO</name>
<keyword evidence="2" id="KW-1003">Cell membrane</keyword>
<feature type="compositionally biased region" description="Low complexity" evidence="9">
    <location>
        <begin position="552"/>
        <end position="755"/>
    </location>
</feature>
<evidence type="ECO:0000256" key="2">
    <source>
        <dbReference type="ARBA" id="ARBA00022475"/>
    </source>
</evidence>
<keyword evidence="10" id="KW-0812">Transmembrane</keyword>
<dbReference type="AlphaFoldDB" id="A0A8C5BH84"/>
<reference evidence="13" key="1">
    <citation type="submission" date="2025-05" db="UniProtKB">
        <authorList>
            <consortium name="Ensembl"/>
        </authorList>
    </citation>
    <scope>IDENTIFICATION</scope>
</reference>
<feature type="signal peptide" evidence="11">
    <location>
        <begin position="1"/>
        <end position="21"/>
    </location>
</feature>
<proteinExistence type="predicted"/>
<keyword evidence="14" id="KW-1185">Reference proteome</keyword>
<keyword evidence="6 10" id="KW-0472">Membrane</keyword>
<feature type="compositionally biased region" description="Polar residues" evidence="9">
    <location>
        <begin position="148"/>
        <end position="166"/>
    </location>
</feature>
<feature type="compositionally biased region" description="Low complexity" evidence="9">
    <location>
        <begin position="267"/>
        <end position="284"/>
    </location>
</feature>
<feature type="compositionally biased region" description="Low complexity" evidence="9">
    <location>
        <begin position="20"/>
        <end position="34"/>
    </location>
</feature>
<feature type="compositionally biased region" description="Low complexity" evidence="9">
    <location>
        <begin position="504"/>
        <end position="536"/>
    </location>
</feature>
<evidence type="ECO:0000256" key="8">
    <source>
        <dbReference type="ARBA" id="ARBA00023180"/>
    </source>
</evidence>
<keyword evidence="4 11" id="KW-0732">Signal</keyword>
<dbReference type="PANTHER" id="PTHR24037">
    <property type="entry name" value="HEART DEVELOPMENT PROTEIN WITH EGF-LIKE DOMAINS 1"/>
    <property type="match status" value="1"/>
</dbReference>
<feature type="compositionally biased region" description="Polar residues" evidence="9">
    <location>
        <begin position="239"/>
        <end position="266"/>
    </location>
</feature>
<evidence type="ECO:0000256" key="11">
    <source>
        <dbReference type="SAM" id="SignalP"/>
    </source>
</evidence>
<dbReference type="Gene3D" id="3.30.70.960">
    <property type="entry name" value="SEA domain"/>
    <property type="match status" value="2"/>
</dbReference>
<evidence type="ECO:0000256" key="10">
    <source>
        <dbReference type="SAM" id="Phobius"/>
    </source>
</evidence>
<dbReference type="SUPFAM" id="SSF82671">
    <property type="entry name" value="SEA domain"/>
    <property type="match status" value="2"/>
</dbReference>
<keyword evidence="10" id="KW-1133">Transmembrane helix</keyword>
<dbReference type="Proteomes" id="UP000694546">
    <property type="component" value="Chromosome 2"/>
</dbReference>
<dbReference type="InterPro" id="IPR000742">
    <property type="entry name" value="EGF"/>
</dbReference>
<dbReference type="InterPro" id="IPR036364">
    <property type="entry name" value="SEA_dom_sf"/>
</dbReference>
<feature type="compositionally biased region" description="Low complexity" evidence="9">
    <location>
        <begin position="113"/>
        <end position="147"/>
    </location>
</feature>
<gene>
    <name evidence="13" type="primary">si:ch211-198m17.1</name>
</gene>
<dbReference type="Pfam" id="PF01390">
    <property type="entry name" value="SEA"/>
    <property type="match status" value="2"/>
</dbReference>
<feature type="transmembrane region" description="Helical" evidence="10">
    <location>
        <begin position="972"/>
        <end position="1001"/>
    </location>
</feature>
<keyword evidence="8" id="KW-0325">Glycoprotein</keyword>
<dbReference type="GeneTree" id="ENSGT01050000245493"/>
<evidence type="ECO:0000256" key="4">
    <source>
        <dbReference type="ARBA" id="ARBA00022729"/>
    </source>
</evidence>
<feature type="compositionally biased region" description="Polar residues" evidence="9">
    <location>
        <begin position="1051"/>
        <end position="1062"/>
    </location>
</feature>
<feature type="compositionally biased region" description="Polar residues" evidence="9">
    <location>
        <begin position="173"/>
        <end position="210"/>
    </location>
</feature>
<feature type="domain" description="SEA" evidence="12">
    <location>
        <begin position="336"/>
        <end position="442"/>
    </location>
</feature>
<dbReference type="SMART" id="SM00181">
    <property type="entry name" value="EGF"/>
    <property type="match status" value="4"/>
</dbReference>
<dbReference type="InterPro" id="IPR009030">
    <property type="entry name" value="Growth_fac_rcpt_cys_sf"/>
</dbReference>
<feature type="chain" id="PRO_5045020429" description="SEA domain-containing protein" evidence="11">
    <location>
        <begin position="22"/>
        <end position="1115"/>
    </location>
</feature>
<feature type="compositionally biased region" description="Polar residues" evidence="9">
    <location>
        <begin position="537"/>
        <end position="551"/>
    </location>
</feature>
<evidence type="ECO:0000259" key="12">
    <source>
        <dbReference type="PROSITE" id="PS50024"/>
    </source>
</evidence>
<dbReference type="Ensembl" id="ENSGMOT00000068824.1">
    <property type="protein sequence ID" value="ENSGMOP00000059664.1"/>
    <property type="gene ID" value="ENSGMOG00000029197.1"/>
</dbReference>